<evidence type="ECO:0000256" key="4">
    <source>
        <dbReference type="SAM" id="MobiDB-lite"/>
    </source>
</evidence>
<protein>
    <recommendedName>
        <fullName evidence="9">Helicase ATP-binding domain-containing protein</fullName>
    </recommendedName>
</protein>
<dbReference type="HOGENOM" id="CLU_000315_2_7_1"/>
<gene>
    <name evidence="7" type="ORF">S40285_09151</name>
</gene>
<dbReference type="AlphaFoldDB" id="A0A084QSX4"/>
<dbReference type="PANTHER" id="PTHR45626">
    <property type="entry name" value="TRANSCRIPTION TERMINATION FACTOR 2-RELATED"/>
    <property type="match status" value="1"/>
</dbReference>
<evidence type="ECO:0000313" key="7">
    <source>
        <dbReference type="EMBL" id="KFA67059.1"/>
    </source>
</evidence>
<feature type="compositionally biased region" description="Polar residues" evidence="4">
    <location>
        <begin position="96"/>
        <end position="106"/>
    </location>
</feature>
<reference evidence="7 8" key="1">
    <citation type="journal article" date="2014" name="BMC Genomics">
        <title>Comparative genome sequencing reveals chemotype-specific gene clusters in the toxigenic black mold Stachybotrys.</title>
        <authorList>
            <person name="Semeiks J."/>
            <person name="Borek D."/>
            <person name="Otwinowski Z."/>
            <person name="Grishin N.V."/>
        </authorList>
    </citation>
    <scope>NUCLEOTIDE SEQUENCE [LARGE SCALE GENOMIC DNA]</scope>
    <source>
        <strain evidence="7 8">IBT 40285</strain>
    </source>
</reference>
<dbReference type="InterPro" id="IPR001650">
    <property type="entry name" value="Helicase_C-like"/>
</dbReference>
<dbReference type="GO" id="GO:0005634">
    <property type="term" value="C:nucleus"/>
    <property type="evidence" value="ECO:0007669"/>
    <property type="project" value="TreeGrafter"/>
</dbReference>
<dbReference type="OMA" id="DINIYGP"/>
<dbReference type="InterPro" id="IPR049730">
    <property type="entry name" value="SNF2/RAD54-like_C"/>
</dbReference>
<dbReference type="SMART" id="SM00490">
    <property type="entry name" value="HELICc"/>
    <property type="match status" value="1"/>
</dbReference>
<dbReference type="SMART" id="SM00487">
    <property type="entry name" value="DEXDc"/>
    <property type="match status" value="1"/>
</dbReference>
<evidence type="ECO:0000259" key="5">
    <source>
        <dbReference type="PROSITE" id="PS51192"/>
    </source>
</evidence>
<feature type="domain" description="Helicase ATP-binding" evidence="5">
    <location>
        <begin position="440"/>
        <end position="572"/>
    </location>
</feature>
<dbReference type="EMBL" id="KL660269">
    <property type="protein sequence ID" value="KFA67059.1"/>
    <property type="molecule type" value="Genomic_DNA"/>
</dbReference>
<feature type="compositionally biased region" description="Basic and acidic residues" evidence="4">
    <location>
        <begin position="414"/>
        <end position="428"/>
    </location>
</feature>
<feature type="region of interest" description="Disordered" evidence="4">
    <location>
        <begin position="368"/>
        <end position="432"/>
    </location>
</feature>
<dbReference type="InterPro" id="IPR050628">
    <property type="entry name" value="SNF2_RAD54_helicase_TF"/>
</dbReference>
<dbReference type="Gene3D" id="3.40.50.300">
    <property type="entry name" value="P-loop containing nucleotide triphosphate hydrolases"/>
    <property type="match status" value="1"/>
</dbReference>
<dbReference type="InParanoid" id="A0A084QSX4"/>
<dbReference type="GO" id="GO:0005524">
    <property type="term" value="F:ATP binding"/>
    <property type="evidence" value="ECO:0007669"/>
    <property type="project" value="UniProtKB-KW"/>
</dbReference>
<keyword evidence="3" id="KW-0067">ATP-binding</keyword>
<dbReference type="STRING" id="1283841.A0A084QSX4"/>
<dbReference type="PROSITE" id="PS51192">
    <property type="entry name" value="HELICASE_ATP_BIND_1"/>
    <property type="match status" value="1"/>
</dbReference>
<dbReference type="Pfam" id="PF00176">
    <property type="entry name" value="SNF2-rel_dom"/>
    <property type="match status" value="1"/>
</dbReference>
<dbReference type="GO" id="GO:0016787">
    <property type="term" value="F:hydrolase activity"/>
    <property type="evidence" value="ECO:0007669"/>
    <property type="project" value="UniProtKB-KW"/>
</dbReference>
<dbReference type="InterPro" id="IPR000330">
    <property type="entry name" value="SNF2_N"/>
</dbReference>
<keyword evidence="1" id="KW-0547">Nucleotide-binding</keyword>
<organism evidence="7 8">
    <name type="scientific">Stachybotrys chlorohalonatus (strain IBT 40285)</name>
    <dbReference type="NCBI Taxonomy" id="1283841"/>
    <lineage>
        <taxon>Eukaryota</taxon>
        <taxon>Fungi</taxon>
        <taxon>Dikarya</taxon>
        <taxon>Ascomycota</taxon>
        <taxon>Pezizomycotina</taxon>
        <taxon>Sordariomycetes</taxon>
        <taxon>Hypocreomycetidae</taxon>
        <taxon>Hypocreales</taxon>
        <taxon>Stachybotryaceae</taxon>
        <taxon>Stachybotrys</taxon>
    </lineage>
</organism>
<evidence type="ECO:0000256" key="1">
    <source>
        <dbReference type="ARBA" id="ARBA00022741"/>
    </source>
</evidence>
<keyword evidence="2" id="KW-0378">Hydrolase</keyword>
<keyword evidence="8" id="KW-1185">Reference proteome</keyword>
<feature type="region of interest" description="Disordered" evidence="4">
    <location>
        <begin position="89"/>
        <end position="123"/>
    </location>
</feature>
<dbReference type="InterPro" id="IPR014001">
    <property type="entry name" value="Helicase_ATP-bd"/>
</dbReference>
<proteinExistence type="predicted"/>
<dbReference type="SUPFAM" id="SSF52540">
    <property type="entry name" value="P-loop containing nucleoside triphosphate hydrolases"/>
    <property type="match status" value="2"/>
</dbReference>
<dbReference type="OrthoDB" id="448448at2759"/>
<dbReference type="Pfam" id="PF00271">
    <property type="entry name" value="Helicase_C"/>
    <property type="match status" value="1"/>
</dbReference>
<dbReference type="InterPro" id="IPR027417">
    <property type="entry name" value="P-loop_NTPase"/>
</dbReference>
<evidence type="ECO:0000259" key="6">
    <source>
        <dbReference type="PROSITE" id="PS51194"/>
    </source>
</evidence>
<dbReference type="PROSITE" id="PS51194">
    <property type="entry name" value="HELICASE_CTER"/>
    <property type="match status" value="1"/>
</dbReference>
<evidence type="ECO:0000256" key="2">
    <source>
        <dbReference type="ARBA" id="ARBA00022801"/>
    </source>
</evidence>
<dbReference type="CDD" id="cd18793">
    <property type="entry name" value="SF2_C_SNF"/>
    <property type="match status" value="1"/>
</dbReference>
<name>A0A084QSX4_STAC4</name>
<evidence type="ECO:0000256" key="3">
    <source>
        <dbReference type="ARBA" id="ARBA00022840"/>
    </source>
</evidence>
<evidence type="ECO:0008006" key="9">
    <source>
        <dbReference type="Google" id="ProtNLM"/>
    </source>
</evidence>
<dbReference type="GO" id="GO:0008094">
    <property type="term" value="F:ATP-dependent activity, acting on DNA"/>
    <property type="evidence" value="ECO:0007669"/>
    <property type="project" value="TreeGrafter"/>
</dbReference>
<dbReference type="PANTHER" id="PTHR45626:SF52">
    <property type="entry name" value="SINGLE-STRANDED DNA-DEPENDENT ATPASE (EUROFUNG)"/>
    <property type="match status" value="1"/>
</dbReference>
<dbReference type="Proteomes" id="UP000028524">
    <property type="component" value="Unassembled WGS sequence"/>
</dbReference>
<dbReference type="InterPro" id="IPR038718">
    <property type="entry name" value="SNF2-like_sf"/>
</dbReference>
<dbReference type="GO" id="GO:0006281">
    <property type="term" value="P:DNA repair"/>
    <property type="evidence" value="ECO:0007669"/>
    <property type="project" value="TreeGrafter"/>
</dbReference>
<dbReference type="Gene3D" id="3.40.50.10810">
    <property type="entry name" value="Tandem AAA-ATPase domain"/>
    <property type="match status" value="1"/>
</dbReference>
<sequence>MDVASILNAPNGDWTELSLDDADLWNSLAQMSDDFPGLGDLSTQPWLNNDNSIADNTFSGDAFPATAYESSFFNVQAGLENWARCSAQVSGAPDQDGSSDITMQDGSSGGDAYNASDGNENDEESRTVCYGMIYRVAVRLLGDGASLYEELEQRAISAGKAYITFTVCSRNGCILVEMTSEITLGVLNDNTSTAIRPLLSRSELRFEPVAHPRDLREKISTAHKADHAIVHLDINIYGPAGLAKEVGGELTQSKVWLQRPDYQQRRYPYENPHIIHFPDISNDAQKEEISAGVNQTRPEQGDSTVQLIQDVQASTQRAHHLERATGDARLKTSLLPHQQKALTFMRERESGNIQEDFRLWKPATIDGQHMSIRPRHNENPVSRPPKRRRWRDFGRRNGHGKIPLNVGSHHRHSPREGHEWAQKSRDDELGNSGIKSYSHGTLVIVPSALLINNWVKEIKLHLGDAVSVIKYHGHTRERGIEILSKADVVLTTYKTLATDDSHKSNHSQRQPLRKIEWFRIVLDEAHNIRRPVTTFYKACCELQGRSRWCLTGTPIQNTLEDLGALFAFLKAKPFHSLAQFRRYLVVPYQQHDPAAKDRLVMLYDSLILQQLKNALHLPGQEERLRRVHLTDKERMQYKLNQGMMERRVRQRAGEREDKYKFGLFQAHLQLRILCNHGTYQKFFSWKHSRRREEEREALVIELGFNAEQKCDMCSQPRPIIATSNAISQFVEDCKYFLCVDCLDGCDKSQSGEADPIRRHCPICLDLKNEMKDLLSHRGEGQDIFMSEADRWTETEDTTLEEGYFNVQGHSSKIHTLIEDVKQALTEIGTDENGHRTKSKRSVPALLMPSHFFLLMTGISIIFSCWTRTLDLIYRHLQRNDIESLRIDGDCSLSQRQRTLDHFSSKGGPQVLLMTTGTGAFGLNLTAANHIFIVELQWNPSVESQAIARAVRIRQQDKVIVTRYIVVGTVEEDMKSQQVSKQRAARAGLKEQGEI</sequence>
<accession>A0A084QSX4</accession>
<evidence type="ECO:0000313" key="8">
    <source>
        <dbReference type="Proteomes" id="UP000028524"/>
    </source>
</evidence>
<dbReference type="CDD" id="cd18008">
    <property type="entry name" value="DEXDc_SHPRH-like"/>
    <property type="match status" value="1"/>
</dbReference>
<feature type="domain" description="Helicase C-terminal" evidence="6">
    <location>
        <begin position="846"/>
        <end position="994"/>
    </location>
</feature>